<organism evidence="1">
    <name type="scientific">marine sediment metagenome</name>
    <dbReference type="NCBI Taxonomy" id="412755"/>
    <lineage>
        <taxon>unclassified sequences</taxon>
        <taxon>metagenomes</taxon>
        <taxon>ecological metagenomes</taxon>
    </lineage>
</organism>
<evidence type="ECO:0008006" key="2">
    <source>
        <dbReference type="Google" id="ProtNLM"/>
    </source>
</evidence>
<gene>
    <name evidence="1" type="ORF">LCGC14_1524360</name>
</gene>
<sequence length="565" mass="61379">MALMKAHVEIGAKLEPLRRGLAKAKAAVAKAVASMQAAFQKMVSVGKKAFIGLAAVMGVSAWAAIKQEKAEHMLSAALRVTGDYTSDLVKKYKEFAAQIQRTTVYGDEEVLMLMQLMKSLGVTTDALELAAKQSIGMAAATGRDIQSMSMYIALAQQGEFTMLRRYIPALRATTDETEQLAIITQFAAEGFKIAQFEAGNTAGALKQMKNAVGDVLEVIGKPFLDNITKTAHGIRDWSIANQKAIGRIAADFDRLIEVGIKVISQFATPLLKKLGELTKKFSGFVTEAKLENVIWAIGEWADKIWGRVQILYNAIKELWGKEELGQVIGDAFKYALDRVTAQFEQWGTQLKIILSGIADIVGHEFSRKFGERVGRGLIDIADKISSVSTLVLVPLQKAMYMAGAKILEKGLEPGQPSMKGVMRRAGAVPLRPVSTPTGVNLLISNISNLIDDMDKQTQEKWKQLRWEETLRRLREAQLDKTAEIVSKAAGGAAKAAGAPAGKFGFAGFREAWSRMVSGMKTDPTVVAQKETTSAIKMMTKTLDATLRATMKELTSAAVSSGTVRA</sequence>
<dbReference type="EMBL" id="LAZR01011352">
    <property type="protein sequence ID" value="KKM62175.1"/>
    <property type="molecule type" value="Genomic_DNA"/>
</dbReference>
<protein>
    <recommendedName>
        <fullName evidence="2">Bacteriophage tail tape measure N-terminal domain-containing protein</fullName>
    </recommendedName>
</protein>
<reference evidence="1" key="1">
    <citation type="journal article" date="2015" name="Nature">
        <title>Complex archaea that bridge the gap between prokaryotes and eukaryotes.</title>
        <authorList>
            <person name="Spang A."/>
            <person name="Saw J.H."/>
            <person name="Jorgensen S.L."/>
            <person name="Zaremba-Niedzwiedzka K."/>
            <person name="Martijn J."/>
            <person name="Lind A.E."/>
            <person name="van Eijk R."/>
            <person name="Schleper C."/>
            <person name="Guy L."/>
            <person name="Ettema T.J."/>
        </authorList>
    </citation>
    <scope>NUCLEOTIDE SEQUENCE</scope>
</reference>
<proteinExistence type="predicted"/>
<accession>A0A0F9LD51</accession>
<dbReference type="AlphaFoldDB" id="A0A0F9LD51"/>
<evidence type="ECO:0000313" key="1">
    <source>
        <dbReference type="EMBL" id="KKM62175.1"/>
    </source>
</evidence>
<comment type="caution">
    <text evidence="1">The sequence shown here is derived from an EMBL/GenBank/DDBJ whole genome shotgun (WGS) entry which is preliminary data.</text>
</comment>
<name>A0A0F9LD51_9ZZZZ</name>